<dbReference type="SMART" id="SM00066">
    <property type="entry name" value="GAL4"/>
    <property type="match status" value="1"/>
</dbReference>
<feature type="region of interest" description="Disordered" evidence="3">
    <location>
        <begin position="235"/>
        <end position="271"/>
    </location>
</feature>
<dbReference type="PROSITE" id="PS50048">
    <property type="entry name" value="ZN2_CY6_FUNGAL_2"/>
    <property type="match status" value="1"/>
</dbReference>
<keyword evidence="1" id="KW-0479">Metal-binding</keyword>
<proteinExistence type="predicted"/>
<reference evidence="5" key="2">
    <citation type="submission" date="2014-06" db="EMBL/GenBank/DDBJ databases">
        <title>The complete genome of Blastobotrys (Arxula) adeninivorans LS3 - a yeast of biotechnological interest.</title>
        <authorList>
            <person name="Kunze G."/>
            <person name="Gaillardin C."/>
            <person name="Czernicka M."/>
            <person name="Durrens P."/>
            <person name="Martin T."/>
            <person name="Boer E."/>
            <person name="Gabaldon T."/>
            <person name="Cruz J."/>
            <person name="Talla E."/>
            <person name="Marck C."/>
            <person name="Goffeau A."/>
            <person name="Barbe V."/>
            <person name="Baret P."/>
            <person name="Baronian K."/>
            <person name="Beier S."/>
            <person name="Bleykasten C."/>
            <person name="Bode R."/>
            <person name="Casaregola S."/>
            <person name="Despons L."/>
            <person name="Fairhead C."/>
            <person name="Giersberg M."/>
            <person name="Gierski P."/>
            <person name="Hahnel U."/>
            <person name="Hartmann A."/>
            <person name="Jankowska D."/>
            <person name="Jubin C."/>
            <person name="Jung P."/>
            <person name="Lafontaine I."/>
            <person name="Leh-Louis V."/>
            <person name="Lemaire M."/>
            <person name="Marcet-Houben M."/>
            <person name="Mascher M."/>
            <person name="Morel G."/>
            <person name="Richard G.-F."/>
            <person name="Riechen J."/>
            <person name="Sacerdot C."/>
            <person name="Sarkar A."/>
            <person name="Savel G."/>
            <person name="Schacherer J."/>
            <person name="Sherman D."/>
            <person name="Straub M.-L."/>
            <person name="Stein N."/>
            <person name="Thierry A."/>
            <person name="Trautwein-Schult A."/>
            <person name="Westhof E."/>
            <person name="Worch S."/>
            <person name="Dujon B."/>
            <person name="Souciet J.-L."/>
            <person name="Wincker P."/>
            <person name="Scholz U."/>
            <person name="Neuveglise N."/>
        </authorList>
    </citation>
    <scope>NUCLEOTIDE SEQUENCE</scope>
    <source>
        <strain evidence="5">LS3</strain>
    </source>
</reference>
<dbReference type="AlphaFoldDB" id="A0A060T7K0"/>
<feature type="domain" description="Zn(2)-C6 fungal-type" evidence="4">
    <location>
        <begin position="115"/>
        <end position="144"/>
    </location>
</feature>
<dbReference type="GO" id="GO:0003677">
    <property type="term" value="F:DNA binding"/>
    <property type="evidence" value="ECO:0007669"/>
    <property type="project" value="InterPro"/>
</dbReference>
<protein>
    <submittedName>
        <fullName evidence="5">ARAD1D03696p</fullName>
    </submittedName>
</protein>
<feature type="region of interest" description="Disordered" evidence="3">
    <location>
        <begin position="23"/>
        <end position="118"/>
    </location>
</feature>
<dbReference type="PROSITE" id="PS00463">
    <property type="entry name" value="ZN2_CY6_FUNGAL_1"/>
    <property type="match status" value="1"/>
</dbReference>
<dbReference type="InterPro" id="IPR001138">
    <property type="entry name" value="Zn2Cys6_DnaBD"/>
</dbReference>
<dbReference type="GO" id="GO:0008270">
    <property type="term" value="F:zinc ion binding"/>
    <property type="evidence" value="ECO:0007669"/>
    <property type="project" value="InterPro"/>
</dbReference>
<reference evidence="5" key="1">
    <citation type="submission" date="2014-02" db="EMBL/GenBank/DDBJ databases">
        <authorList>
            <person name="Genoscope - CEA"/>
        </authorList>
    </citation>
    <scope>NUCLEOTIDE SEQUENCE</scope>
    <source>
        <strain evidence="5">LS3</strain>
    </source>
</reference>
<dbReference type="SUPFAM" id="SSF57701">
    <property type="entry name" value="Zn2/Cys6 DNA-binding domain"/>
    <property type="match status" value="1"/>
</dbReference>
<feature type="compositionally biased region" description="Polar residues" evidence="3">
    <location>
        <begin position="85"/>
        <end position="102"/>
    </location>
</feature>
<name>A0A060T7K0_BLAAD</name>
<dbReference type="PhylomeDB" id="A0A060T7K0"/>
<accession>A0A060T7K0</accession>
<dbReference type="Pfam" id="PF04082">
    <property type="entry name" value="Fungal_trans"/>
    <property type="match status" value="1"/>
</dbReference>
<dbReference type="Pfam" id="PF00172">
    <property type="entry name" value="Zn_clus"/>
    <property type="match status" value="1"/>
</dbReference>
<dbReference type="PANTHER" id="PTHR47655:SF2">
    <property type="entry name" value="QUINIC ACID UTILIZATION ACTIVATOR"/>
    <property type="match status" value="1"/>
</dbReference>
<dbReference type="CDD" id="cd12148">
    <property type="entry name" value="fungal_TF_MHR"/>
    <property type="match status" value="1"/>
</dbReference>
<dbReference type="InterPro" id="IPR007219">
    <property type="entry name" value="XnlR_reg_dom"/>
</dbReference>
<feature type="compositionally biased region" description="Polar residues" evidence="3">
    <location>
        <begin position="235"/>
        <end position="247"/>
    </location>
</feature>
<evidence type="ECO:0000256" key="1">
    <source>
        <dbReference type="ARBA" id="ARBA00022723"/>
    </source>
</evidence>
<dbReference type="InterPro" id="IPR036864">
    <property type="entry name" value="Zn2-C6_fun-type_DNA-bd_sf"/>
</dbReference>
<dbReference type="InterPro" id="IPR052783">
    <property type="entry name" value="Metabolic/Drug-Res_Regulator"/>
</dbReference>
<gene>
    <name evidence="5" type="ORF">GNLVRS02_ARAD1D03696g</name>
</gene>
<keyword evidence="2" id="KW-0539">Nucleus</keyword>
<dbReference type="EMBL" id="HG937694">
    <property type="protein sequence ID" value="CDP37100.1"/>
    <property type="molecule type" value="Genomic_DNA"/>
</dbReference>
<evidence type="ECO:0000256" key="2">
    <source>
        <dbReference type="ARBA" id="ARBA00023242"/>
    </source>
</evidence>
<dbReference type="GO" id="GO:0045944">
    <property type="term" value="P:positive regulation of transcription by RNA polymerase II"/>
    <property type="evidence" value="ECO:0007669"/>
    <property type="project" value="TreeGrafter"/>
</dbReference>
<dbReference type="PANTHER" id="PTHR47655">
    <property type="entry name" value="QUINIC ACID UTILIZATION ACTIVATOR"/>
    <property type="match status" value="1"/>
</dbReference>
<sequence length="729" mass="81597">MDRYPYDPQYTFRQVLDPQDSLDTNYIGLANPIPPGTGMAPQPVPPQQGLQQPPTSAATGPVGPNSQPITFYPLPVGPASGRPQEGTTNSSAQDLQNSQGTDANDRPRRRRNKHACDQCRTKKAKCDGALPCGPCVNSNLSCAYSTPKKRGIPSGYLEKLERTNDRLLNILALVTRSMENGEEYVQSLVAQWGESGGDGEKSSDSAPRKVLSDEFLDAIQVPIFTYMSAHKHSASMSNSGAPTSGANQGSGPPSSARAPSIEDQSDTEEVIDFGPSSGFDNSFIASFERLHLTQPTFNIESWSRLVKPYKMMELLEYYFAYFHSLFPMVDKQALIKLAENTSLEEKTVKKNAQTCMLWSAAILGYHYVKSEKSSAHLAQILHNVSISALECRHTVETVQALLIQSFYYLARGFWSNAWMVTGNAIRISMELGIQAYTVTMPVSTRRTWKFCCVMDTFISGRIGRVPQIRASDYFDVDEEVTSEEYELWTPAPYSPHSYSMPSHIVSTFNHVMKLSRLSNVVISQTNKAGWPGEMSVEEKMAFLNGQAQELTAWYSACPDYFEAHRFLVRREPQDLDRITPHQAQALLGYVTVMSILIIAGAGPQYCNTAEQLYFICRNSSEAYSNMVPPSFEYFYAICTSAVLKLFLESDDYLTGRLKLRDYEPFTWLLGRVHECSRIWDGLTVTYEYFQKILMSDTVQQDALSNVHYFTPPPIGTSSLQNILKYPDYS</sequence>
<evidence type="ECO:0000256" key="3">
    <source>
        <dbReference type="SAM" id="MobiDB-lite"/>
    </source>
</evidence>
<dbReference type="GO" id="GO:0000981">
    <property type="term" value="F:DNA-binding transcription factor activity, RNA polymerase II-specific"/>
    <property type="evidence" value="ECO:0007669"/>
    <property type="project" value="InterPro"/>
</dbReference>
<dbReference type="GO" id="GO:0006351">
    <property type="term" value="P:DNA-templated transcription"/>
    <property type="evidence" value="ECO:0007669"/>
    <property type="project" value="InterPro"/>
</dbReference>
<organism evidence="5">
    <name type="scientific">Blastobotrys adeninivorans</name>
    <name type="common">Yeast</name>
    <name type="synonym">Arxula adeninivorans</name>
    <dbReference type="NCBI Taxonomy" id="409370"/>
    <lineage>
        <taxon>Eukaryota</taxon>
        <taxon>Fungi</taxon>
        <taxon>Dikarya</taxon>
        <taxon>Ascomycota</taxon>
        <taxon>Saccharomycotina</taxon>
        <taxon>Dipodascomycetes</taxon>
        <taxon>Dipodascales</taxon>
        <taxon>Trichomonascaceae</taxon>
        <taxon>Blastobotrys</taxon>
    </lineage>
</organism>
<evidence type="ECO:0000313" key="5">
    <source>
        <dbReference type="EMBL" id="CDP37100.1"/>
    </source>
</evidence>
<feature type="compositionally biased region" description="Low complexity" evidence="3">
    <location>
        <begin position="249"/>
        <end position="259"/>
    </location>
</feature>
<evidence type="ECO:0000259" key="4">
    <source>
        <dbReference type="PROSITE" id="PS50048"/>
    </source>
</evidence>
<dbReference type="Gene3D" id="4.10.240.10">
    <property type="entry name" value="Zn(2)-C6 fungal-type DNA-binding domain"/>
    <property type="match status" value="1"/>
</dbReference>
<dbReference type="CDD" id="cd00067">
    <property type="entry name" value="GAL4"/>
    <property type="match status" value="1"/>
</dbReference>
<dbReference type="SMART" id="SM00906">
    <property type="entry name" value="Fungal_trans"/>
    <property type="match status" value="1"/>
</dbReference>